<gene>
    <name evidence="2" type="ORF">IF1G_00875</name>
</gene>
<reference evidence="2 3" key="1">
    <citation type="journal article" date="2019" name="Appl. Microbiol. Biotechnol.">
        <title>Genome sequence of Isaria javanica and comparative genome analysis insights into family S53 peptidase evolution in fungal entomopathogens.</title>
        <authorList>
            <person name="Lin R."/>
            <person name="Zhang X."/>
            <person name="Xin B."/>
            <person name="Zou M."/>
            <person name="Gao Y."/>
            <person name="Qin F."/>
            <person name="Hu Q."/>
            <person name="Xie B."/>
            <person name="Cheng X."/>
        </authorList>
    </citation>
    <scope>NUCLEOTIDE SEQUENCE [LARGE SCALE GENOMIC DNA]</scope>
    <source>
        <strain evidence="2 3">IJ1G</strain>
    </source>
</reference>
<name>A0A545VGT5_9HYPO</name>
<dbReference type="EMBL" id="SPUK01000001">
    <property type="protein sequence ID" value="TQW00944.1"/>
    <property type="molecule type" value="Genomic_DNA"/>
</dbReference>
<evidence type="ECO:0000256" key="1">
    <source>
        <dbReference type="SAM" id="MobiDB-lite"/>
    </source>
</evidence>
<sequence length="104" mass="11230">MCHVWCCAASGLSSARRRPRDPGEALSPQGAQDCAVHRQAGKREAESDADSGRLEMGRCDAAFLFALEKALSFPLKHEQASNQGLVTLVPGFAFLVDKEIRTGQ</sequence>
<keyword evidence="3" id="KW-1185">Reference proteome</keyword>
<feature type="compositionally biased region" description="Basic and acidic residues" evidence="1">
    <location>
        <begin position="41"/>
        <end position="52"/>
    </location>
</feature>
<protein>
    <submittedName>
        <fullName evidence="2">Uncharacterized protein</fullName>
    </submittedName>
</protein>
<dbReference type="Proteomes" id="UP000315783">
    <property type="component" value="Unassembled WGS sequence"/>
</dbReference>
<dbReference type="AlphaFoldDB" id="A0A545VGT5"/>
<comment type="caution">
    <text evidence="2">The sequence shown here is derived from an EMBL/GenBank/DDBJ whole genome shotgun (WGS) entry which is preliminary data.</text>
</comment>
<feature type="region of interest" description="Disordered" evidence="1">
    <location>
        <begin position="11"/>
        <end position="52"/>
    </location>
</feature>
<evidence type="ECO:0000313" key="2">
    <source>
        <dbReference type="EMBL" id="TQW00944.1"/>
    </source>
</evidence>
<accession>A0A545VGT5</accession>
<evidence type="ECO:0000313" key="3">
    <source>
        <dbReference type="Proteomes" id="UP000315783"/>
    </source>
</evidence>
<proteinExistence type="predicted"/>
<organism evidence="2 3">
    <name type="scientific">Cordyceps javanica</name>
    <dbReference type="NCBI Taxonomy" id="43265"/>
    <lineage>
        <taxon>Eukaryota</taxon>
        <taxon>Fungi</taxon>
        <taxon>Dikarya</taxon>
        <taxon>Ascomycota</taxon>
        <taxon>Pezizomycotina</taxon>
        <taxon>Sordariomycetes</taxon>
        <taxon>Hypocreomycetidae</taxon>
        <taxon>Hypocreales</taxon>
        <taxon>Cordycipitaceae</taxon>
        <taxon>Cordyceps</taxon>
    </lineage>
</organism>